<dbReference type="AlphaFoldDB" id="A8ZPP3"/>
<dbReference type="EMBL" id="CP000842">
    <property type="protein sequence ID" value="ABW32979.1"/>
    <property type="molecule type" value="Genomic_DNA"/>
</dbReference>
<dbReference type="Proteomes" id="UP000000268">
    <property type="component" value="Plasmid pREB5"/>
</dbReference>
<dbReference type="RefSeq" id="WP_012167879.1">
    <property type="nucleotide sequence ID" value="NC_009930.1"/>
</dbReference>
<feature type="transmembrane region" description="Helical" evidence="1">
    <location>
        <begin position="34"/>
        <end position="57"/>
    </location>
</feature>
<dbReference type="HOGENOM" id="CLU_2406528_0_0_3"/>
<reference evidence="2 3" key="1">
    <citation type="journal article" date="2008" name="Proc. Natl. Acad. Sci. U.S.A.">
        <title>Niche adaptation and genome expansion in the chlorophyll d-producing cyanobacterium Acaryochloris marina.</title>
        <authorList>
            <person name="Swingley W.D."/>
            <person name="Chen M."/>
            <person name="Cheung P.C."/>
            <person name="Conrad A.L."/>
            <person name="Dejesa L.C."/>
            <person name="Hao J."/>
            <person name="Honchak B.M."/>
            <person name="Karbach L.E."/>
            <person name="Kurdoglu A."/>
            <person name="Lahiri S."/>
            <person name="Mastrian S.D."/>
            <person name="Miyashita H."/>
            <person name="Page L."/>
            <person name="Ramakrishna P."/>
            <person name="Satoh S."/>
            <person name="Sattley W.M."/>
            <person name="Shimada Y."/>
            <person name="Taylor H.L."/>
            <person name="Tomo T."/>
            <person name="Tsuchiya T."/>
            <person name="Wang Z.T."/>
            <person name="Raymond J."/>
            <person name="Mimuro M."/>
            <person name="Blankenship R.E."/>
            <person name="Touchman J.W."/>
        </authorList>
    </citation>
    <scope>NUCLEOTIDE SEQUENCE [LARGE SCALE GENOMIC DNA]</scope>
    <source>
        <strain evidence="3">MBIC 11017</strain>
        <plasmid evidence="3">Plasmid pREB5</plasmid>
    </source>
</reference>
<protein>
    <submittedName>
        <fullName evidence="2">Uncharacterized protein</fullName>
    </submittedName>
</protein>
<proteinExistence type="predicted"/>
<name>A8ZPP3_ACAM1</name>
<evidence type="ECO:0000313" key="3">
    <source>
        <dbReference type="Proteomes" id="UP000000268"/>
    </source>
</evidence>
<evidence type="ECO:0000256" key="1">
    <source>
        <dbReference type="SAM" id="Phobius"/>
    </source>
</evidence>
<accession>A8ZPP3</accession>
<keyword evidence="2" id="KW-0614">Plasmid</keyword>
<organism evidence="2 3">
    <name type="scientific">Acaryochloris marina (strain MBIC 11017)</name>
    <dbReference type="NCBI Taxonomy" id="329726"/>
    <lineage>
        <taxon>Bacteria</taxon>
        <taxon>Bacillati</taxon>
        <taxon>Cyanobacteriota</taxon>
        <taxon>Cyanophyceae</taxon>
        <taxon>Acaryochloridales</taxon>
        <taxon>Acaryochloridaceae</taxon>
        <taxon>Acaryochloris</taxon>
    </lineage>
</organism>
<keyword evidence="3" id="KW-1185">Reference proteome</keyword>
<gene>
    <name evidence="2" type="ordered locus">AM1_E0210</name>
</gene>
<keyword evidence="1" id="KW-0472">Membrane</keyword>
<evidence type="ECO:0000313" key="2">
    <source>
        <dbReference type="EMBL" id="ABW32979.1"/>
    </source>
</evidence>
<keyword evidence="1" id="KW-1133">Transmembrane helix</keyword>
<feature type="transmembrane region" description="Helical" evidence="1">
    <location>
        <begin position="63"/>
        <end position="88"/>
    </location>
</feature>
<geneLocation type="plasmid" evidence="2 3">
    <name>pREB5</name>
</geneLocation>
<dbReference type="KEGG" id="amr:AM1_E0210"/>
<sequence length="92" mass="10086">MKKIAKADVFIQWLAALPLIKQMVYQTEAHPWRVLLLFCPGLLLITVGISHIGSWAFTAGNGTLSGICASLAVFILITTALTAGVVWWKAYR</sequence>
<keyword evidence="1" id="KW-0812">Transmembrane</keyword>